<dbReference type="InterPro" id="IPR050625">
    <property type="entry name" value="ParA/MinD_ATPase"/>
</dbReference>
<dbReference type="PANTHER" id="PTHR43384">
    <property type="entry name" value="SEPTUM SITE-DETERMINING PROTEIN MIND HOMOLOG, CHLOROPLASTIC-RELATED"/>
    <property type="match status" value="1"/>
</dbReference>
<dbReference type="RefSeq" id="WP_191722361.1">
    <property type="nucleotide sequence ID" value="NZ_JACSQK010000003.1"/>
</dbReference>
<evidence type="ECO:0000313" key="2">
    <source>
        <dbReference type="Proteomes" id="UP000634919"/>
    </source>
</evidence>
<accession>A0ABR8S8Y1</accession>
<evidence type="ECO:0000313" key="1">
    <source>
        <dbReference type="EMBL" id="MBD7959937.1"/>
    </source>
</evidence>
<keyword evidence="2" id="KW-1185">Reference proteome</keyword>
<reference evidence="1 2" key="1">
    <citation type="submission" date="2020-08" db="EMBL/GenBank/DDBJ databases">
        <title>A Genomic Blueprint of the Chicken Gut Microbiome.</title>
        <authorList>
            <person name="Gilroy R."/>
            <person name="Ravi A."/>
            <person name="Getino M."/>
            <person name="Pursley I."/>
            <person name="Horton D.L."/>
            <person name="Alikhan N.-F."/>
            <person name="Baker D."/>
            <person name="Gharbi K."/>
            <person name="Hall N."/>
            <person name="Watson M."/>
            <person name="Adriaenssens E.M."/>
            <person name="Foster-Nyarko E."/>
            <person name="Jarju S."/>
            <person name="Secka A."/>
            <person name="Antonio M."/>
            <person name="Oren A."/>
            <person name="Chaudhuri R."/>
            <person name="La Ragione R.M."/>
            <person name="Hildebrand F."/>
            <person name="Pallen M.J."/>
        </authorList>
    </citation>
    <scope>NUCLEOTIDE SEQUENCE [LARGE SCALE GENOMIC DNA]</scope>
    <source>
        <strain evidence="1 2">Sa2CVA6</strain>
    </source>
</reference>
<dbReference type="PANTHER" id="PTHR43384:SF13">
    <property type="entry name" value="SLR0110 PROTEIN"/>
    <property type="match status" value="1"/>
</dbReference>
<name>A0ABR8S8Y1_9BURK</name>
<dbReference type="Gene3D" id="3.40.50.2300">
    <property type="match status" value="1"/>
</dbReference>
<comment type="caution">
    <text evidence="1">The sequence shown here is derived from an EMBL/GenBank/DDBJ whole genome shotgun (WGS) entry which is preliminary data.</text>
</comment>
<dbReference type="EMBL" id="JACSQK010000003">
    <property type="protein sequence ID" value="MBD7959937.1"/>
    <property type="molecule type" value="Genomic_DNA"/>
</dbReference>
<sequence length="437" mass="46376">MGASLPSSSVLTSGTPPPVARRVLVASQDPSDAQWLQMRLGQALQIEHCLVSVEAVVEVMAQSVSAVVVMFDARSDLTQPSQVVQWLRKYKTEVSVLGMGYANSAAVPLAALRAGVKDFLDISATDVEDIRKPVWEACMRGNVERADVSRGKVLALVGARAGMGVTTLAVHLSAALAALHDAAPATPGYEAASEDLGIGLLDLGFPLRDGQMLLGLNGRFHMVDAVQGVNRLDKAMLEATLPRHISGTTVLSWPAQSHVLREVSPLSTSSIIQRMRGFFAWQVVDVGGFPSPDIVQEVVQAADHVWVVCDQSVGGIVSLSELLKNLRSNAAVKSIDGLVVNRVYKTQGLPPADIAKRLALPLLHVLPHREEALLKSSSSGLLLSESVPSDPYVQDIKKMAVSLVEANASSHRADGNSAQMKSGKGWLSWVSGKGGTA</sequence>
<dbReference type="SUPFAM" id="SSF52540">
    <property type="entry name" value="P-loop containing nucleoside triphosphate hydrolases"/>
    <property type="match status" value="1"/>
</dbReference>
<organism evidence="1 2">
    <name type="scientific">Comamonas avium</name>
    <dbReference type="NCBI Taxonomy" id="2762231"/>
    <lineage>
        <taxon>Bacteria</taxon>
        <taxon>Pseudomonadati</taxon>
        <taxon>Pseudomonadota</taxon>
        <taxon>Betaproteobacteria</taxon>
        <taxon>Burkholderiales</taxon>
        <taxon>Comamonadaceae</taxon>
        <taxon>Comamonas</taxon>
    </lineage>
</organism>
<dbReference type="InterPro" id="IPR027417">
    <property type="entry name" value="P-loop_NTPase"/>
</dbReference>
<protein>
    <recommendedName>
        <fullName evidence="3">Pilus assembly protein CpaE</fullName>
    </recommendedName>
</protein>
<dbReference type="Gene3D" id="3.40.50.300">
    <property type="entry name" value="P-loop containing nucleotide triphosphate hydrolases"/>
    <property type="match status" value="1"/>
</dbReference>
<gene>
    <name evidence="1" type="ORF">H9646_05550</name>
</gene>
<proteinExistence type="predicted"/>
<dbReference type="Proteomes" id="UP000634919">
    <property type="component" value="Unassembled WGS sequence"/>
</dbReference>
<evidence type="ECO:0008006" key="3">
    <source>
        <dbReference type="Google" id="ProtNLM"/>
    </source>
</evidence>